<reference evidence="2 3" key="1">
    <citation type="journal article" date="2021" name="Commun. Biol.">
        <title>The genome of Shorea leprosula (Dipterocarpaceae) highlights the ecological relevance of drought in aseasonal tropical rainforests.</title>
        <authorList>
            <person name="Ng K.K.S."/>
            <person name="Kobayashi M.J."/>
            <person name="Fawcett J.A."/>
            <person name="Hatakeyama M."/>
            <person name="Paape T."/>
            <person name="Ng C.H."/>
            <person name="Ang C.C."/>
            <person name="Tnah L.H."/>
            <person name="Lee C.T."/>
            <person name="Nishiyama T."/>
            <person name="Sese J."/>
            <person name="O'Brien M.J."/>
            <person name="Copetti D."/>
            <person name="Mohd Noor M.I."/>
            <person name="Ong R.C."/>
            <person name="Putra M."/>
            <person name="Sireger I.Z."/>
            <person name="Indrioko S."/>
            <person name="Kosugi Y."/>
            <person name="Izuno A."/>
            <person name="Isagi Y."/>
            <person name="Lee S.L."/>
            <person name="Shimizu K.K."/>
        </authorList>
    </citation>
    <scope>NUCLEOTIDE SEQUENCE [LARGE SCALE GENOMIC DNA]</scope>
    <source>
        <strain evidence="2">214</strain>
    </source>
</reference>
<keyword evidence="3" id="KW-1185">Reference proteome</keyword>
<protein>
    <submittedName>
        <fullName evidence="2">Uncharacterized protein</fullName>
    </submittedName>
</protein>
<feature type="region of interest" description="Disordered" evidence="1">
    <location>
        <begin position="1"/>
        <end position="20"/>
    </location>
</feature>
<feature type="region of interest" description="Disordered" evidence="1">
    <location>
        <begin position="171"/>
        <end position="202"/>
    </location>
</feature>
<dbReference type="PANTHER" id="PTHR33676:SF17">
    <property type="entry name" value="COLD-REGULATED PROTEIN 28"/>
    <property type="match status" value="1"/>
</dbReference>
<dbReference type="InterPro" id="IPR044678">
    <property type="entry name" value="COR27/28"/>
</dbReference>
<accession>A0AAV5KD55</accession>
<feature type="region of interest" description="Disordered" evidence="1">
    <location>
        <begin position="114"/>
        <end position="133"/>
    </location>
</feature>
<dbReference type="AlphaFoldDB" id="A0AAV5KD55"/>
<proteinExistence type="predicted"/>
<sequence length="202" mass="22389">MQDPSSQPVAREHNSSDQFMVLQDSCRQKINLERNETLLDSTADSTDILESPWIHYSASAGEHYSTMSAHPQEKMVHGKGMRSRSNMDLCVSAKISRQHHECYSCKQSFSGSSAEASGQNFEDENQGAKTNSVSRAKRLKAATVDASSSDQVVPLGNFHLVDKSTIIEADTSSKRGKKKLLSEQPESFSKPQSDMHYFLRGS</sequence>
<gene>
    <name evidence="2" type="ORF">SLEP1_g32397</name>
</gene>
<evidence type="ECO:0000256" key="1">
    <source>
        <dbReference type="SAM" id="MobiDB-lite"/>
    </source>
</evidence>
<name>A0AAV5KD55_9ROSI</name>
<dbReference type="GO" id="GO:0009409">
    <property type="term" value="P:response to cold"/>
    <property type="evidence" value="ECO:0007669"/>
    <property type="project" value="InterPro"/>
</dbReference>
<comment type="caution">
    <text evidence="2">The sequence shown here is derived from an EMBL/GenBank/DDBJ whole genome shotgun (WGS) entry which is preliminary data.</text>
</comment>
<evidence type="ECO:0000313" key="2">
    <source>
        <dbReference type="EMBL" id="GKV22533.1"/>
    </source>
</evidence>
<organism evidence="2 3">
    <name type="scientific">Rubroshorea leprosula</name>
    <dbReference type="NCBI Taxonomy" id="152421"/>
    <lineage>
        <taxon>Eukaryota</taxon>
        <taxon>Viridiplantae</taxon>
        <taxon>Streptophyta</taxon>
        <taxon>Embryophyta</taxon>
        <taxon>Tracheophyta</taxon>
        <taxon>Spermatophyta</taxon>
        <taxon>Magnoliopsida</taxon>
        <taxon>eudicotyledons</taxon>
        <taxon>Gunneridae</taxon>
        <taxon>Pentapetalae</taxon>
        <taxon>rosids</taxon>
        <taxon>malvids</taxon>
        <taxon>Malvales</taxon>
        <taxon>Dipterocarpaceae</taxon>
        <taxon>Rubroshorea</taxon>
    </lineage>
</organism>
<evidence type="ECO:0000313" key="3">
    <source>
        <dbReference type="Proteomes" id="UP001054252"/>
    </source>
</evidence>
<dbReference type="PANTHER" id="PTHR33676">
    <property type="entry name" value="COLD REGULATED PROTEIN 27"/>
    <property type="match status" value="1"/>
</dbReference>
<dbReference type="EMBL" id="BPVZ01000060">
    <property type="protein sequence ID" value="GKV22533.1"/>
    <property type="molecule type" value="Genomic_DNA"/>
</dbReference>
<dbReference type="Proteomes" id="UP001054252">
    <property type="component" value="Unassembled WGS sequence"/>
</dbReference>
<dbReference type="GO" id="GO:0042752">
    <property type="term" value="P:regulation of circadian rhythm"/>
    <property type="evidence" value="ECO:0007669"/>
    <property type="project" value="InterPro"/>
</dbReference>